<dbReference type="PROSITE" id="PS50011">
    <property type="entry name" value="PROTEIN_KINASE_DOM"/>
    <property type="match status" value="1"/>
</dbReference>
<comment type="caution">
    <text evidence="5">The sequence shown here is derived from an EMBL/GenBank/DDBJ whole genome shotgun (WGS) entry which is preliminary data.</text>
</comment>
<evidence type="ECO:0000313" key="5">
    <source>
        <dbReference type="EMBL" id="NWI94360.1"/>
    </source>
</evidence>
<evidence type="ECO:0000256" key="3">
    <source>
        <dbReference type="ARBA" id="ARBA00022840"/>
    </source>
</evidence>
<dbReference type="Proteomes" id="UP000633448">
    <property type="component" value="Unassembled WGS sequence"/>
</dbReference>
<dbReference type="GO" id="GO:0004674">
    <property type="term" value="F:protein serine/threonine kinase activity"/>
    <property type="evidence" value="ECO:0007669"/>
    <property type="project" value="UniProtKB-EC"/>
</dbReference>
<dbReference type="Gene3D" id="1.10.510.10">
    <property type="entry name" value="Transferase(Phosphotransferase) domain 1"/>
    <property type="match status" value="1"/>
</dbReference>
<dbReference type="InterPro" id="IPR000719">
    <property type="entry name" value="Prot_kinase_dom"/>
</dbReference>
<keyword evidence="5" id="KW-0808">Transferase</keyword>
<evidence type="ECO:0000256" key="2">
    <source>
        <dbReference type="ARBA" id="ARBA00022741"/>
    </source>
</evidence>
<keyword evidence="5" id="KW-0418">Kinase</keyword>
<evidence type="ECO:0000313" key="6">
    <source>
        <dbReference type="Proteomes" id="UP000633448"/>
    </source>
</evidence>
<reference evidence="5" key="1">
    <citation type="submission" date="2019-10" db="EMBL/GenBank/DDBJ databases">
        <title>Bird 10,000 Genomes (B10K) Project - Family phase.</title>
        <authorList>
            <person name="Zhang G."/>
        </authorList>
    </citation>
    <scope>NUCLEOTIDE SEQUENCE</scope>
    <source>
        <strain evidence="5">B10K-DU-002-53</strain>
        <tissue evidence="5">Muscle</tissue>
    </source>
</reference>
<feature type="domain" description="Protein kinase" evidence="4">
    <location>
        <begin position="1"/>
        <end position="91"/>
    </location>
</feature>
<dbReference type="SUPFAM" id="SSF56112">
    <property type="entry name" value="Protein kinase-like (PK-like)"/>
    <property type="match status" value="1"/>
</dbReference>
<dbReference type="PANTHER" id="PTHR45832">
    <property type="entry name" value="SERINE/THREONINE-PROTEIN KINASE SAMKA-RELATED-RELATED"/>
    <property type="match status" value="1"/>
</dbReference>
<feature type="non-terminal residue" evidence="5">
    <location>
        <position position="1"/>
    </location>
</feature>
<evidence type="ECO:0000259" key="4">
    <source>
        <dbReference type="PROSITE" id="PS50011"/>
    </source>
</evidence>
<dbReference type="GO" id="GO:0005524">
    <property type="term" value="F:ATP binding"/>
    <property type="evidence" value="ECO:0007669"/>
    <property type="project" value="UniProtKB-KW"/>
</dbReference>
<proteinExistence type="predicted"/>
<feature type="non-terminal residue" evidence="5">
    <location>
        <position position="109"/>
    </location>
</feature>
<evidence type="ECO:0000256" key="1">
    <source>
        <dbReference type="ARBA" id="ARBA00012513"/>
    </source>
</evidence>
<protein>
    <recommendedName>
        <fullName evidence="1">non-specific serine/threonine protein kinase</fullName>
        <ecNumber evidence="1">2.7.11.1</ecNumber>
    </recommendedName>
</protein>
<organism evidence="5 6">
    <name type="scientific">Pitta sordida</name>
    <name type="common">Hooded pitta</name>
    <dbReference type="NCBI Taxonomy" id="9163"/>
    <lineage>
        <taxon>Eukaryota</taxon>
        <taxon>Metazoa</taxon>
        <taxon>Chordata</taxon>
        <taxon>Craniata</taxon>
        <taxon>Vertebrata</taxon>
        <taxon>Euteleostomi</taxon>
        <taxon>Archelosauria</taxon>
        <taxon>Archosauria</taxon>
        <taxon>Dinosauria</taxon>
        <taxon>Saurischia</taxon>
        <taxon>Theropoda</taxon>
        <taxon>Coelurosauria</taxon>
        <taxon>Aves</taxon>
        <taxon>Neognathae</taxon>
        <taxon>Neoaves</taxon>
        <taxon>Telluraves</taxon>
        <taxon>Australaves</taxon>
        <taxon>Passeriformes</taxon>
        <taxon>Pittidae</taxon>
        <taxon>Pitta</taxon>
    </lineage>
</organism>
<dbReference type="InterPro" id="IPR051931">
    <property type="entry name" value="PAK3-like"/>
</dbReference>
<dbReference type="EMBL" id="WEKX01021195">
    <property type="protein sequence ID" value="NWI94360.1"/>
    <property type="molecule type" value="Genomic_DNA"/>
</dbReference>
<accession>A0A851FNI1</accession>
<dbReference type="EC" id="2.7.11.1" evidence="1"/>
<dbReference type="PANTHER" id="PTHR45832:SF11">
    <property type="entry name" value="SERINE_THREONINE-PROTEIN KINASE PAK 3"/>
    <property type="match status" value="1"/>
</dbReference>
<dbReference type="InterPro" id="IPR011009">
    <property type="entry name" value="Kinase-like_dom_sf"/>
</dbReference>
<dbReference type="Pfam" id="PF00069">
    <property type="entry name" value="Pkinase"/>
    <property type="match status" value="1"/>
</dbReference>
<keyword evidence="3" id="KW-0067">ATP-binding</keyword>
<name>A0A851FNI1_PITSO</name>
<gene>
    <name evidence="5" type="primary">Pak3_2</name>
    <name evidence="5" type="ORF">PITSOR_R01048</name>
</gene>
<keyword evidence="2" id="KW-0547">Nucleotide-binding</keyword>
<dbReference type="OrthoDB" id="2914378at2759"/>
<sequence>MAPEVVRRHPYGPKVDIWSLGIVEIEMVEGEPPYYRQTQGMAKHLIATEGTPKLQNLRLQSSLFLHFLSSWLQMDEERRGSAEELLQHPFVTSAEPLSSLVPLIIAAKQ</sequence>
<keyword evidence="6" id="KW-1185">Reference proteome</keyword>
<dbReference type="AlphaFoldDB" id="A0A851FNI1"/>